<dbReference type="InterPro" id="IPR051781">
    <property type="entry name" value="Metallo-dep_Hydrolase"/>
</dbReference>
<dbReference type="EMBL" id="CP002582">
    <property type="protein sequence ID" value="ADZ85774.1"/>
    <property type="molecule type" value="Genomic_DNA"/>
</dbReference>
<reference evidence="2 3" key="1">
    <citation type="journal article" date="2011" name="J. Bacteriol.">
        <title>Complete genome sequence of the cellulose-degrading bacterium Cellulosilyticum lentocellum.</title>
        <authorList>
            <consortium name="US DOE Joint Genome Institute"/>
            <person name="Miller D.A."/>
            <person name="Suen G."/>
            <person name="Bruce D."/>
            <person name="Copeland A."/>
            <person name="Cheng J.F."/>
            <person name="Detter C."/>
            <person name="Goodwin L.A."/>
            <person name="Han C.S."/>
            <person name="Hauser L.J."/>
            <person name="Land M.L."/>
            <person name="Lapidus A."/>
            <person name="Lucas S."/>
            <person name="Meincke L."/>
            <person name="Pitluck S."/>
            <person name="Tapia R."/>
            <person name="Teshima H."/>
            <person name="Woyke T."/>
            <person name="Fox B.G."/>
            <person name="Angert E.R."/>
            <person name="Currie C.R."/>
        </authorList>
    </citation>
    <scope>NUCLEOTIDE SEQUENCE [LARGE SCALE GENOMIC DNA]</scope>
    <source>
        <strain evidence="3">ATCC 49066 / DSM 5427 / NCIMB 11756 / RHM5</strain>
    </source>
</reference>
<evidence type="ECO:0000313" key="3">
    <source>
        <dbReference type="Proteomes" id="UP000008467"/>
    </source>
</evidence>
<dbReference type="STRING" id="642492.Clole_4098"/>
<dbReference type="eggNOG" id="COG1228">
    <property type="taxonomic scope" value="Bacteria"/>
</dbReference>
<proteinExistence type="predicted"/>
<dbReference type="Proteomes" id="UP000008467">
    <property type="component" value="Chromosome"/>
</dbReference>
<dbReference type="InterPro" id="IPR011059">
    <property type="entry name" value="Metal-dep_hydrolase_composite"/>
</dbReference>
<organism evidence="2 3">
    <name type="scientific">Cellulosilyticum lentocellum (strain ATCC 49066 / DSM 5427 / NCIMB 11756 / RHM5)</name>
    <name type="common">Clostridium lentocellum</name>
    <dbReference type="NCBI Taxonomy" id="642492"/>
    <lineage>
        <taxon>Bacteria</taxon>
        <taxon>Bacillati</taxon>
        <taxon>Bacillota</taxon>
        <taxon>Clostridia</taxon>
        <taxon>Lachnospirales</taxon>
        <taxon>Cellulosilyticaceae</taxon>
        <taxon>Cellulosilyticum</taxon>
    </lineage>
</organism>
<dbReference type="SUPFAM" id="SSF51338">
    <property type="entry name" value="Composite domain of metallo-dependent hydrolases"/>
    <property type="match status" value="1"/>
</dbReference>
<evidence type="ECO:0000259" key="1">
    <source>
        <dbReference type="Pfam" id="PF01979"/>
    </source>
</evidence>
<keyword evidence="2" id="KW-0378">Hydrolase</keyword>
<keyword evidence="3" id="KW-1185">Reference proteome</keyword>
<dbReference type="KEGG" id="cle:Clole_4098"/>
<dbReference type="Gene3D" id="3.20.20.140">
    <property type="entry name" value="Metal-dependent hydrolases"/>
    <property type="match status" value="1"/>
</dbReference>
<dbReference type="PANTHER" id="PTHR43135">
    <property type="entry name" value="ALPHA-D-RIBOSE 1-METHYLPHOSPHONATE 5-TRIPHOSPHATE DIPHOSPHATASE"/>
    <property type="match status" value="1"/>
</dbReference>
<sequence>MIKRKDEKTISSINKQPRVLVITGVNIINVLEKTIHENSTIICSCGKIDKIGSAETISIPENAEVLDLSGRYILPGLIDAHVHLAHPGVDDYGRINTETMTKKLLRHSHLTLKSGVTTIRNMPGSFGYNILKIRDEINEGKYIGPRILASGPALSVPYGYFSIKRFIPAPPVLLSFLSLIFGVKGLSVDIDEPQEVLEIIKKLKKAGVDFIKTSTPGTSLSFIENDSESREFYIKRKVDPRLLDASMTPEILKAITESAHKEGLKVSAHSICLPEGIKQAVEAGVDSIEHTPLGLIDEATFKRMKENGVCWVPTAYCFIHWSDLIDNPDLFSRQEVKEAVPEPYHSMGKKAIEKQREAIKSGTDPIWVKFYDEMPNYRQTYLPVNLENAIKAGVRIVAGVDAGMGGAGYVPHGFLYKELELFVKHGMDEYEAIRTATVNAAELLGVADELGSIDMGKKADLVILSANPLKNISDLNQVEFVIKDGKIVYSVHAE</sequence>
<name>F2JLZ4_CELLD</name>
<dbReference type="InterPro" id="IPR006680">
    <property type="entry name" value="Amidohydro-rel"/>
</dbReference>
<dbReference type="SUPFAM" id="SSF51556">
    <property type="entry name" value="Metallo-dependent hydrolases"/>
    <property type="match status" value="1"/>
</dbReference>
<dbReference type="AlphaFoldDB" id="F2JLZ4"/>
<accession>F2JLZ4</accession>
<dbReference type="CDD" id="cd01299">
    <property type="entry name" value="Met_dep_hydrolase_A"/>
    <property type="match status" value="1"/>
</dbReference>
<dbReference type="HOGENOM" id="CLU_023620_2_2_9"/>
<dbReference type="Gene3D" id="2.30.40.10">
    <property type="entry name" value="Urease, subunit C, domain 1"/>
    <property type="match status" value="1"/>
</dbReference>
<dbReference type="GO" id="GO:0016810">
    <property type="term" value="F:hydrolase activity, acting on carbon-nitrogen (but not peptide) bonds"/>
    <property type="evidence" value="ECO:0007669"/>
    <property type="project" value="InterPro"/>
</dbReference>
<protein>
    <submittedName>
        <fullName evidence="2">Amidohydrolase</fullName>
    </submittedName>
</protein>
<evidence type="ECO:0000313" key="2">
    <source>
        <dbReference type="EMBL" id="ADZ85774.1"/>
    </source>
</evidence>
<dbReference type="InterPro" id="IPR032466">
    <property type="entry name" value="Metal_Hydrolase"/>
</dbReference>
<gene>
    <name evidence="2" type="ordered locus">Clole_4098</name>
</gene>
<dbReference type="RefSeq" id="WP_013659045.1">
    <property type="nucleotide sequence ID" value="NC_015275.1"/>
</dbReference>
<dbReference type="InterPro" id="IPR057744">
    <property type="entry name" value="OTAase-like"/>
</dbReference>
<dbReference type="PANTHER" id="PTHR43135:SF3">
    <property type="entry name" value="ALPHA-D-RIBOSE 1-METHYLPHOSPHONATE 5-TRIPHOSPHATE DIPHOSPHATASE"/>
    <property type="match status" value="1"/>
</dbReference>
<feature type="domain" description="Amidohydrolase-related" evidence="1">
    <location>
        <begin position="72"/>
        <end position="488"/>
    </location>
</feature>
<dbReference type="Pfam" id="PF01979">
    <property type="entry name" value="Amidohydro_1"/>
    <property type="match status" value="1"/>
</dbReference>